<accession>A0A6C0BA43</accession>
<organism evidence="2">
    <name type="scientific">viral metagenome</name>
    <dbReference type="NCBI Taxonomy" id="1070528"/>
    <lineage>
        <taxon>unclassified sequences</taxon>
        <taxon>metagenomes</taxon>
        <taxon>organismal metagenomes</taxon>
    </lineage>
</organism>
<proteinExistence type="predicted"/>
<protein>
    <submittedName>
        <fullName evidence="2">Uncharacterized protein</fullName>
    </submittedName>
</protein>
<evidence type="ECO:0000256" key="1">
    <source>
        <dbReference type="SAM" id="MobiDB-lite"/>
    </source>
</evidence>
<sequence length="49" mass="5618">MFNLFKLGGTRRKQQSRKNRKSRRRRSYKGGAGGESMGARANTAMTTRR</sequence>
<name>A0A6C0BA43_9ZZZZ</name>
<evidence type="ECO:0000313" key="2">
    <source>
        <dbReference type="EMBL" id="QHS88439.1"/>
    </source>
</evidence>
<dbReference type="AlphaFoldDB" id="A0A6C0BA43"/>
<reference evidence="2" key="1">
    <citation type="journal article" date="2020" name="Nature">
        <title>Giant virus diversity and host interactions through global metagenomics.</title>
        <authorList>
            <person name="Schulz F."/>
            <person name="Roux S."/>
            <person name="Paez-Espino D."/>
            <person name="Jungbluth S."/>
            <person name="Walsh D.A."/>
            <person name="Denef V.J."/>
            <person name="McMahon K.D."/>
            <person name="Konstantinidis K.T."/>
            <person name="Eloe-Fadrosh E.A."/>
            <person name="Kyrpides N.C."/>
            <person name="Woyke T."/>
        </authorList>
    </citation>
    <scope>NUCLEOTIDE SEQUENCE</scope>
    <source>
        <strain evidence="2">GVMAG-M-3300010158-55</strain>
    </source>
</reference>
<feature type="compositionally biased region" description="Basic residues" evidence="1">
    <location>
        <begin position="9"/>
        <end position="28"/>
    </location>
</feature>
<feature type="region of interest" description="Disordered" evidence="1">
    <location>
        <begin position="1"/>
        <end position="49"/>
    </location>
</feature>
<dbReference type="EMBL" id="MN739096">
    <property type="protein sequence ID" value="QHS88439.1"/>
    <property type="molecule type" value="Genomic_DNA"/>
</dbReference>